<evidence type="ECO:0000259" key="3">
    <source>
        <dbReference type="Pfam" id="PF21984"/>
    </source>
</evidence>
<dbReference type="Gene3D" id="1.10.10.630">
    <property type="entry name" value="DnaD domain-like"/>
    <property type="match status" value="1"/>
</dbReference>
<comment type="similarity">
    <text evidence="1">Belongs to the DnaB/DnaD family.</text>
</comment>
<dbReference type="Pfam" id="PF07261">
    <property type="entry name" value="DnaB_2"/>
    <property type="match status" value="1"/>
</dbReference>
<feature type="domain" description="DnaB/C C-terminal" evidence="2">
    <location>
        <begin position="126"/>
        <end position="198"/>
    </location>
</feature>
<dbReference type="InterPro" id="IPR036388">
    <property type="entry name" value="WH-like_DNA-bd_sf"/>
</dbReference>
<dbReference type="InterPro" id="IPR006343">
    <property type="entry name" value="DnaB/C_C"/>
</dbReference>
<evidence type="ECO:0000313" key="5">
    <source>
        <dbReference type="Proteomes" id="UP000188993"/>
    </source>
</evidence>
<evidence type="ECO:0000256" key="1">
    <source>
        <dbReference type="ARBA" id="ARBA00093462"/>
    </source>
</evidence>
<accession>A0A1S6IND6</accession>
<keyword evidence="5" id="KW-1185">Reference proteome</keyword>
<feature type="domain" description="DnaD N-terminal" evidence="3">
    <location>
        <begin position="17"/>
        <end position="114"/>
    </location>
</feature>
<dbReference type="SUPFAM" id="SSF158499">
    <property type="entry name" value="DnaD domain-like"/>
    <property type="match status" value="1"/>
</dbReference>
<sequence>MSEVLENWINQGQTVIKNGLLKYYRSIGLNNEELLFVIQLQSYLDQNLFFPNMAEIADRMGKEEAEVFSILHRLIQNKTILIETEKDNNGKDEDRYSLYPLYVKLARFLNQKTETEEANAEDINLLEIFQQEFGRLLTPIEMQTIGDWLDRDRYSKELIMEALREAVLNQKYSLKYMDRILLSWEKKNIRTPIQAKEETKKFNNHYQKNTATEEPEESERIPLFNWLDKNE</sequence>
<evidence type="ECO:0000313" key="4">
    <source>
        <dbReference type="EMBL" id="AQS53063.1"/>
    </source>
</evidence>
<dbReference type="PANTHER" id="PTHR37293:SF6">
    <property type="entry name" value="DNA REPLICATION PROTEIN DNAD"/>
    <property type="match status" value="1"/>
</dbReference>
<dbReference type="InterPro" id="IPR053162">
    <property type="entry name" value="DnaD"/>
</dbReference>
<protein>
    <submittedName>
        <fullName evidence="4">DNA replication protein DnaD</fullName>
    </submittedName>
</protein>
<dbReference type="OrthoDB" id="9770238at2"/>
<dbReference type="RefSeq" id="WP_062468493.1">
    <property type="nucleotide sequence ID" value="NZ_BBYN01000008.1"/>
</dbReference>
<organism evidence="4 5">
    <name type="scientific">Jeotgalibaca dankookensis</name>
    <dbReference type="NCBI Taxonomy" id="708126"/>
    <lineage>
        <taxon>Bacteria</taxon>
        <taxon>Bacillati</taxon>
        <taxon>Bacillota</taxon>
        <taxon>Bacilli</taxon>
        <taxon>Lactobacillales</taxon>
        <taxon>Carnobacteriaceae</taxon>
        <taxon>Jeotgalibaca</taxon>
    </lineage>
</organism>
<dbReference type="NCBIfam" id="TIGR01446">
    <property type="entry name" value="DnaD_dom"/>
    <property type="match status" value="1"/>
</dbReference>
<gene>
    <name evidence="4" type="primary">dnaD</name>
    <name evidence="4" type="ORF">BW727_100670</name>
</gene>
<evidence type="ECO:0000259" key="2">
    <source>
        <dbReference type="Pfam" id="PF07261"/>
    </source>
</evidence>
<dbReference type="Proteomes" id="UP000188993">
    <property type="component" value="Chromosome"/>
</dbReference>
<dbReference type="InterPro" id="IPR034829">
    <property type="entry name" value="DnaD-like_sf"/>
</dbReference>
<name>A0A1S6IND6_9LACT</name>
<dbReference type="STRING" id="708126.BW727_100670"/>
<dbReference type="EMBL" id="CP019728">
    <property type="protein sequence ID" value="AQS53063.1"/>
    <property type="molecule type" value="Genomic_DNA"/>
</dbReference>
<proteinExistence type="inferred from homology"/>
<dbReference type="InterPro" id="IPR053843">
    <property type="entry name" value="DnaD_N"/>
</dbReference>
<reference evidence="4 5" key="1">
    <citation type="journal article" date="2014" name="Int. J. Syst. Evol. Microbiol.">
        <title>Jeotgalibaca dankookensis gen. nov., sp. nov., a member of the family Carnobacteriaceae, isolated from seujeot (Korean traditional food).</title>
        <authorList>
            <person name="Lee D.G."/>
            <person name="Trujillo M.E."/>
            <person name="Kang H."/>
            <person name="Ahn T.Y."/>
        </authorList>
    </citation>
    <scope>NUCLEOTIDE SEQUENCE [LARGE SCALE GENOMIC DNA]</scope>
    <source>
        <strain evidence="4 5">EX-07</strain>
    </source>
</reference>
<dbReference type="Pfam" id="PF21984">
    <property type="entry name" value="DnaD_N"/>
    <property type="match status" value="1"/>
</dbReference>
<dbReference type="PANTHER" id="PTHR37293">
    <property type="entry name" value="PHAGE REPLICATION PROTEIN-RELATED"/>
    <property type="match status" value="1"/>
</dbReference>
<dbReference type="KEGG" id="jda:BW727_100670"/>
<dbReference type="Gene3D" id="1.10.10.10">
    <property type="entry name" value="Winged helix-like DNA-binding domain superfamily/Winged helix DNA-binding domain"/>
    <property type="match status" value="1"/>
</dbReference>
<dbReference type="AlphaFoldDB" id="A0A1S6IND6"/>